<keyword evidence="10" id="KW-0902">Two-component regulatory system</keyword>
<evidence type="ECO:0000259" key="12">
    <source>
        <dbReference type="SMART" id="SM00388"/>
    </source>
</evidence>
<keyword evidence="4" id="KW-0997">Cell inner membrane</keyword>
<evidence type="ECO:0000256" key="1">
    <source>
        <dbReference type="ARBA" id="ARBA00000085"/>
    </source>
</evidence>
<keyword evidence="4" id="KW-1003">Cell membrane</keyword>
<keyword evidence="8" id="KW-0418">Kinase</keyword>
<dbReference type="CDD" id="cd00082">
    <property type="entry name" value="HisKA"/>
    <property type="match status" value="1"/>
</dbReference>
<accession>A0ABT4YYZ7</accession>
<keyword evidence="14" id="KW-1185">Reference proteome</keyword>
<comment type="caution">
    <text evidence="13">The sequence shown here is derived from an EMBL/GenBank/DDBJ whole genome shotgun (WGS) entry which is preliminary data.</text>
</comment>
<evidence type="ECO:0000256" key="5">
    <source>
        <dbReference type="ARBA" id="ARBA00022553"/>
    </source>
</evidence>
<keyword evidence="5" id="KW-0597">Phosphoprotein</keyword>
<dbReference type="Proteomes" id="UP001210678">
    <property type="component" value="Unassembled WGS sequence"/>
</dbReference>
<dbReference type="SMART" id="SM00388">
    <property type="entry name" value="HisKA"/>
    <property type="match status" value="1"/>
</dbReference>
<evidence type="ECO:0000256" key="3">
    <source>
        <dbReference type="ARBA" id="ARBA00012438"/>
    </source>
</evidence>
<keyword evidence="9" id="KW-0067">ATP-binding</keyword>
<evidence type="ECO:0000256" key="10">
    <source>
        <dbReference type="ARBA" id="ARBA00023012"/>
    </source>
</evidence>
<dbReference type="SUPFAM" id="SSF47384">
    <property type="entry name" value="Homodimeric domain of signal transducing histidine kinase"/>
    <property type="match status" value="1"/>
</dbReference>
<dbReference type="InterPro" id="IPR043056">
    <property type="entry name" value="LuxQ-periplasm_N"/>
</dbReference>
<evidence type="ECO:0000256" key="2">
    <source>
        <dbReference type="ARBA" id="ARBA00004429"/>
    </source>
</evidence>
<evidence type="ECO:0000256" key="7">
    <source>
        <dbReference type="ARBA" id="ARBA00022741"/>
    </source>
</evidence>
<dbReference type="Pfam" id="PF09308">
    <property type="entry name" value="LuxQ-periplasm"/>
    <property type="match status" value="1"/>
</dbReference>
<organism evidence="13 14">
    <name type="scientific">Vibrio algarum</name>
    <dbReference type="NCBI Taxonomy" id="3020714"/>
    <lineage>
        <taxon>Bacteria</taxon>
        <taxon>Pseudomonadati</taxon>
        <taxon>Pseudomonadota</taxon>
        <taxon>Gammaproteobacteria</taxon>
        <taxon>Vibrionales</taxon>
        <taxon>Vibrionaceae</taxon>
        <taxon>Vibrio</taxon>
    </lineage>
</organism>
<dbReference type="InterPro" id="IPR035965">
    <property type="entry name" value="PAS-like_dom_sf"/>
</dbReference>
<keyword evidence="7" id="KW-0547">Nucleotide-binding</keyword>
<dbReference type="PANTHER" id="PTHR43047">
    <property type="entry name" value="TWO-COMPONENT HISTIDINE PROTEIN KINASE"/>
    <property type="match status" value="1"/>
</dbReference>
<dbReference type="EC" id="2.7.13.3" evidence="3"/>
<evidence type="ECO:0000256" key="8">
    <source>
        <dbReference type="ARBA" id="ARBA00022777"/>
    </source>
</evidence>
<keyword evidence="6" id="KW-0808">Transferase</keyword>
<proteinExistence type="predicted"/>
<dbReference type="Gene3D" id="3.30.450.20">
    <property type="entry name" value="PAS domain"/>
    <property type="match status" value="1"/>
</dbReference>
<gene>
    <name evidence="13" type="ORF">PGX00_21915</name>
</gene>
<dbReference type="InterPro" id="IPR003661">
    <property type="entry name" value="HisK_dim/P_dom"/>
</dbReference>
<dbReference type="InterPro" id="IPR029151">
    <property type="entry name" value="Sensor-like_sf"/>
</dbReference>
<evidence type="ECO:0000256" key="4">
    <source>
        <dbReference type="ARBA" id="ARBA00022519"/>
    </source>
</evidence>
<name>A0ABT4YYZ7_9VIBR</name>
<comment type="catalytic activity">
    <reaction evidence="1">
        <text>ATP + protein L-histidine = ADP + protein N-phospho-L-histidine.</text>
        <dbReference type="EC" id="2.7.13.3"/>
    </reaction>
</comment>
<feature type="domain" description="Signal transduction histidine kinase dimerisation/phosphoacceptor" evidence="12">
    <location>
        <begin position="479"/>
        <end position="544"/>
    </location>
</feature>
<evidence type="ECO:0000313" key="14">
    <source>
        <dbReference type="Proteomes" id="UP001210678"/>
    </source>
</evidence>
<dbReference type="InterPro" id="IPR015387">
    <property type="entry name" value="LuxQ-periplasm_dom"/>
</dbReference>
<evidence type="ECO:0000256" key="9">
    <source>
        <dbReference type="ARBA" id="ARBA00022840"/>
    </source>
</evidence>
<dbReference type="Gene3D" id="3.30.450.220">
    <property type="entry name" value="LuxQ periplasmic domain, N-terminal subdomain"/>
    <property type="match status" value="1"/>
</dbReference>
<dbReference type="EMBL" id="JAQLOI010000003">
    <property type="protein sequence ID" value="MDB1126178.1"/>
    <property type="molecule type" value="Genomic_DNA"/>
</dbReference>
<sequence>MIFKLNPSKPRSMANLTARLIFIVFTLLIALLLGFSYQFSSTAVTQEIERNVTQTASLLQNLVDYRLGTMQSTQNGHTRSVTLTGFIESEAKSEIEDYFSSIDQTNLRSTPDFRFISKPEGLFWDDGNAPFFGIGRSHLEVLVKGVAYNDSWHFVALDTDSRNQYLLIRRVPVIENTRGEVVGKLFIAIVLNNNFTLVENLKIASNTTEIVLLVNDRAVASTVKLDRELLIRIQDSKRPSFTHNSELMANIVDLKINGVKSPISVYSLQDNKNFLSLENNFKISLIFSLFSILVTAGLARFLIQKRITSELTSLMAYTQLAGDERKVSKFEGSIVSEFDHIGHTLELTFADLLEKEKLFQDLFNFALSPIIVWSGEGKILRMNPAAEKAFQVEGVHIERDYRTFKHLMLSHIKMVSTGAVLTGIKIPISKTVYLWNLSPISLDDGIHTIIGQGLDITSLVEAEEQSNLARIEAEKSATARAEFMARISHEIRTPLNGILGISQLLKKSEHSQDQAEKIDVLRQSGEHLLAVLNDILDFSKIEQGKLKIEKKVLFWLA</sequence>
<keyword evidence="11" id="KW-0812">Transmembrane</keyword>
<keyword evidence="11" id="KW-0472">Membrane</keyword>
<keyword evidence="11" id="KW-1133">Transmembrane helix</keyword>
<reference evidence="13 14" key="1">
    <citation type="submission" date="2023-01" db="EMBL/GenBank/DDBJ databases">
        <title>Vibrio sp. KJ40-1 sp.nov, isolated from marine algae.</title>
        <authorList>
            <person name="Butt M."/>
            <person name="Kim J.M.J."/>
            <person name="Jeon C.O.C."/>
        </authorList>
    </citation>
    <scope>NUCLEOTIDE SEQUENCE [LARGE SCALE GENOMIC DNA]</scope>
    <source>
        <strain evidence="13 14">KJ40-1</strain>
    </source>
</reference>
<dbReference type="Pfam" id="PF00512">
    <property type="entry name" value="HisKA"/>
    <property type="match status" value="1"/>
</dbReference>
<dbReference type="Gene3D" id="1.10.287.130">
    <property type="match status" value="1"/>
</dbReference>
<comment type="subcellular location">
    <subcellularLocation>
        <location evidence="2">Cell inner membrane</location>
        <topology evidence="2">Multi-pass membrane protein</topology>
    </subcellularLocation>
</comment>
<evidence type="ECO:0000256" key="11">
    <source>
        <dbReference type="SAM" id="Phobius"/>
    </source>
</evidence>
<dbReference type="RefSeq" id="WP_272140570.1">
    <property type="nucleotide sequence ID" value="NZ_JAQLOI010000003.1"/>
</dbReference>
<dbReference type="SUPFAM" id="SSF55785">
    <property type="entry name" value="PYP-like sensor domain (PAS domain)"/>
    <property type="match status" value="1"/>
</dbReference>
<dbReference type="InterPro" id="IPR036097">
    <property type="entry name" value="HisK_dim/P_sf"/>
</dbReference>
<evidence type="ECO:0000256" key="6">
    <source>
        <dbReference type="ARBA" id="ARBA00022679"/>
    </source>
</evidence>
<evidence type="ECO:0000313" key="13">
    <source>
        <dbReference type="EMBL" id="MDB1126178.1"/>
    </source>
</evidence>
<protein>
    <recommendedName>
        <fullName evidence="3">histidine kinase</fullName>
        <ecNumber evidence="3">2.7.13.3</ecNumber>
    </recommendedName>
</protein>
<dbReference type="SUPFAM" id="SSF103190">
    <property type="entry name" value="Sensory domain-like"/>
    <property type="match status" value="1"/>
</dbReference>
<feature type="transmembrane region" description="Helical" evidence="11">
    <location>
        <begin position="283"/>
        <end position="303"/>
    </location>
</feature>